<protein>
    <recommendedName>
        <fullName evidence="4">Integral membrane protein</fullName>
    </recommendedName>
</protein>
<keyword evidence="1" id="KW-0472">Membrane</keyword>
<feature type="transmembrane region" description="Helical" evidence="1">
    <location>
        <begin position="280"/>
        <end position="307"/>
    </location>
</feature>
<accession>M3A8K7</accession>
<feature type="transmembrane region" description="Helical" evidence="1">
    <location>
        <begin position="352"/>
        <end position="378"/>
    </location>
</feature>
<feature type="transmembrane region" description="Helical" evidence="1">
    <location>
        <begin position="319"/>
        <end position="340"/>
    </location>
</feature>
<keyword evidence="1" id="KW-1133">Transmembrane helix</keyword>
<feature type="transmembrane region" description="Helical" evidence="1">
    <location>
        <begin position="173"/>
        <end position="191"/>
    </location>
</feature>
<reference evidence="2 3" key="1">
    <citation type="journal article" date="2012" name="PLoS Pathog.">
        <title>Diverse lifestyles and strategies of plant pathogenesis encoded in the genomes of eighteen Dothideomycetes fungi.</title>
        <authorList>
            <person name="Ohm R.A."/>
            <person name="Feau N."/>
            <person name="Henrissat B."/>
            <person name="Schoch C.L."/>
            <person name="Horwitz B.A."/>
            <person name="Barry K.W."/>
            <person name="Condon B.J."/>
            <person name="Copeland A.C."/>
            <person name="Dhillon B."/>
            <person name="Glaser F."/>
            <person name="Hesse C.N."/>
            <person name="Kosti I."/>
            <person name="LaButti K."/>
            <person name="Lindquist E.A."/>
            <person name="Lucas S."/>
            <person name="Salamov A.A."/>
            <person name="Bradshaw R.E."/>
            <person name="Ciuffetti L."/>
            <person name="Hamelin R.C."/>
            <person name="Kema G.H.J."/>
            <person name="Lawrence C."/>
            <person name="Scott J.A."/>
            <person name="Spatafora J.W."/>
            <person name="Turgeon B.G."/>
            <person name="de Wit P.J.G.M."/>
            <person name="Zhong S."/>
            <person name="Goodwin S.B."/>
            <person name="Grigoriev I.V."/>
        </authorList>
    </citation>
    <scope>NUCLEOTIDE SEQUENCE [LARGE SCALE GENOMIC DNA]</scope>
    <source>
        <strain evidence="2 3">CIRAD86</strain>
    </source>
</reference>
<dbReference type="VEuPathDB" id="FungiDB:MYCFIDRAFT_26072"/>
<sequence>MDKLKSAAEDVQAGVLDKVRTVRHKLHMDSMHAYGVIRFLNPTNIRMRVRYQSDSDENASRAEERELIWRARDNRKGRNSIAVPRLDLDSDDGDNSFLPLQFTPRMSSNLKHIRTNLWTMISTFPYWDMAFWSGWSYTIGSALFICDGVLAWYPVAHGEDSMSETAKKYAGPLSFFFGAIFYQIGAVAAYLEAVNDGSFHGSAMRRLLHGHDDDNKKLLDEKIHNFFSHLNPAHRHHGTSPAPRRGAVDMGREEGDTSIYMSWRWWPTWHALRTHHVYEIGYLACAIQLFGVTLYGVTAIVVLPGILDSLEWWQELGAYWYPQVIAAACFLIASLMFMLETQEKWYKPEPKVLGWWVGAWATVGSVGFELIAIFGILAHTRGWAEYQSDLSTIWGSSAYFMCSVLQWYEAVNKNPIEELFNEPGEMKSSQVHPI</sequence>
<dbReference type="STRING" id="383855.M3A8K7"/>
<dbReference type="AlphaFoldDB" id="M3A8K7"/>
<evidence type="ECO:0008006" key="4">
    <source>
        <dbReference type="Google" id="ProtNLM"/>
    </source>
</evidence>
<gene>
    <name evidence="2" type="ORF">MYCFIDRAFT_26072</name>
</gene>
<dbReference type="EMBL" id="KB446560">
    <property type="protein sequence ID" value="EME80961.1"/>
    <property type="molecule type" value="Genomic_DNA"/>
</dbReference>
<evidence type="ECO:0000256" key="1">
    <source>
        <dbReference type="SAM" id="Phobius"/>
    </source>
</evidence>
<proteinExistence type="predicted"/>
<dbReference type="KEGG" id="pfj:MYCFIDRAFT_26072"/>
<dbReference type="Proteomes" id="UP000016932">
    <property type="component" value="Unassembled WGS sequence"/>
</dbReference>
<dbReference type="eggNOG" id="ENOG502QWIR">
    <property type="taxonomic scope" value="Eukaryota"/>
</dbReference>
<keyword evidence="3" id="KW-1185">Reference proteome</keyword>
<feature type="transmembrane region" description="Helical" evidence="1">
    <location>
        <begin position="130"/>
        <end position="153"/>
    </location>
</feature>
<evidence type="ECO:0000313" key="3">
    <source>
        <dbReference type="Proteomes" id="UP000016932"/>
    </source>
</evidence>
<name>M3A8K7_PSEFD</name>
<dbReference type="OrthoDB" id="2603at2759"/>
<dbReference type="GeneID" id="19338464"/>
<dbReference type="RefSeq" id="XP_007927897.1">
    <property type="nucleotide sequence ID" value="XM_007929706.1"/>
</dbReference>
<organism evidence="2 3">
    <name type="scientific">Pseudocercospora fijiensis (strain CIRAD86)</name>
    <name type="common">Black leaf streak disease fungus</name>
    <name type="synonym">Mycosphaerella fijiensis</name>
    <dbReference type="NCBI Taxonomy" id="383855"/>
    <lineage>
        <taxon>Eukaryota</taxon>
        <taxon>Fungi</taxon>
        <taxon>Dikarya</taxon>
        <taxon>Ascomycota</taxon>
        <taxon>Pezizomycotina</taxon>
        <taxon>Dothideomycetes</taxon>
        <taxon>Dothideomycetidae</taxon>
        <taxon>Mycosphaerellales</taxon>
        <taxon>Mycosphaerellaceae</taxon>
        <taxon>Pseudocercospora</taxon>
    </lineage>
</organism>
<evidence type="ECO:0000313" key="2">
    <source>
        <dbReference type="EMBL" id="EME80961.1"/>
    </source>
</evidence>
<dbReference type="HOGENOM" id="CLU_027441_0_0_1"/>
<keyword evidence="1" id="KW-0812">Transmembrane</keyword>